<evidence type="ECO:0000313" key="2">
    <source>
        <dbReference type="EMBL" id="GBP74331.1"/>
    </source>
</evidence>
<evidence type="ECO:0000313" key="3">
    <source>
        <dbReference type="Proteomes" id="UP000299102"/>
    </source>
</evidence>
<feature type="compositionally biased region" description="Basic and acidic residues" evidence="1">
    <location>
        <begin position="33"/>
        <end position="46"/>
    </location>
</feature>
<keyword evidence="3" id="KW-1185">Reference proteome</keyword>
<dbReference type="PANTHER" id="PTHR11257">
    <property type="entry name" value="CHEMOSENSORY PROTEIN-RELATED"/>
    <property type="match status" value="1"/>
</dbReference>
<reference evidence="2 3" key="1">
    <citation type="journal article" date="2019" name="Commun. Biol.">
        <title>The bagworm genome reveals a unique fibroin gene that provides high tensile strength.</title>
        <authorList>
            <person name="Kono N."/>
            <person name="Nakamura H."/>
            <person name="Ohtoshi R."/>
            <person name="Tomita M."/>
            <person name="Numata K."/>
            <person name="Arakawa K."/>
        </authorList>
    </citation>
    <scope>NUCLEOTIDE SEQUENCE [LARGE SCALE GENOMIC DNA]</scope>
</reference>
<dbReference type="SUPFAM" id="SSF100910">
    <property type="entry name" value="Chemosensory protein Csp2"/>
    <property type="match status" value="1"/>
</dbReference>
<comment type="caution">
    <text evidence="2">The sequence shown here is derived from an EMBL/GenBank/DDBJ whole genome shotgun (WGS) entry which is preliminary data.</text>
</comment>
<gene>
    <name evidence="2" type="primary">EbpIII</name>
    <name evidence="2" type="ORF">EVAR_40161_1</name>
</gene>
<dbReference type="Pfam" id="PF03392">
    <property type="entry name" value="OS-D"/>
    <property type="match status" value="1"/>
</dbReference>
<proteinExistence type="predicted"/>
<accession>A0A4C1YD69</accession>
<dbReference type="AlphaFoldDB" id="A0A4C1YD69"/>
<dbReference type="PANTHER" id="PTHR11257:SF13">
    <property type="entry name" value="GEO07322P1"/>
    <property type="match status" value="1"/>
</dbReference>
<dbReference type="Gene3D" id="1.10.2080.10">
    <property type="entry name" value="Insect odorant-binding protein A10/Ejaculatory bulb-specific protein 3"/>
    <property type="match status" value="1"/>
</dbReference>
<sequence length="227" mass="25222">MSSPSPYVKHQTEDSVSHLACVFCRPRRGLLPGRRENARRTPDFGRAKTQSPKSSPKSARPRRSRRLYICRSEDRLFSNARLFPLTYRSRSSNLATTMKLIWALVVVGIAAAAPQDHYGLDVSALDVDGFLKDPAKMKMYTDCLLDLGPCSPLGEAVKSECAPALIGTSQALATGCAKCTPAQKQVIRRILVTGKEQLPAEREQLIRKYDPQGQYHDKIEEFLASTD</sequence>
<protein>
    <submittedName>
        <fullName evidence="2">Ejaculatory bulb-specific protein 3</fullName>
    </submittedName>
</protein>
<organism evidence="2 3">
    <name type="scientific">Eumeta variegata</name>
    <name type="common">Bagworm moth</name>
    <name type="synonym">Eumeta japonica</name>
    <dbReference type="NCBI Taxonomy" id="151549"/>
    <lineage>
        <taxon>Eukaryota</taxon>
        <taxon>Metazoa</taxon>
        <taxon>Ecdysozoa</taxon>
        <taxon>Arthropoda</taxon>
        <taxon>Hexapoda</taxon>
        <taxon>Insecta</taxon>
        <taxon>Pterygota</taxon>
        <taxon>Neoptera</taxon>
        <taxon>Endopterygota</taxon>
        <taxon>Lepidoptera</taxon>
        <taxon>Glossata</taxon>
        <taxon>Ditrysia</taxon>
        <taxon>Tineoidea</taxon>
        <taxon>Psychidae</taxon>
        <taxon>Oiketicinae</taxon>
        <taxon>Eumeta</taxon>
    </lineage>
</organism>
<dbReference type="InterPro" id="IPR036682">
    <property type="entry name" value="OS_D_A10/PebIII_sf"/>
</dbReference>
<dbReference type="Proteomes" id="UP000299102">
    <property type="component" value="Unassembled WGS sequence"/>
</dbReference>
<dbReference type="OrthoDB" id="7256944at2759"/>
<name>A0A4C1YD69_EUMVA</name>
<dbReference type="EMBL" id="BGZK01001203">
    <property type="protein sequence ID" value="GBP74331.1"/>
    <property type="molecule type" value="Genomic_DNA"/>
</dbReference>
<evidence type="ECO:0000256" key="1">
    <source>
        <dbReference type="SAM" id="MobiDB-lite"/>
    </source>
</evidence>
<feature type="region of interest" description="Disordered" evidence="1">
    <location>
        <begin position="32"/>
        <end position="64"/>
    </location>
</feature>
<dbReference type="InterPro" id="IPR005055">
    <property type="entry name" value="A10/PebIII"/>
</dbReference>